<feature type="binding site" evidence="1">
    <location>
        <position position="66"/>
    </location>
    <ligand>
        <name>Fe cation</name>
        <dbReference type="ChEBI" id="CHEBI:24875"/>
    </ligand>
</feature>
<gene>
    <name evidence="2" type="ORF">F8B43_3968</name>
</gene>
<comment type="caution">
    <text evidence="2">The sequence shown here is derived from an EMBL/GenBank/DDBJ whole genome shotgun (WGS) entry which is preliminary data.</text>
</comment>
<sequence length="312" mass="33068">MAAWLFGSLSVVPVRASRHSLRATGAHTWRLAGAAVALSLVASAALPREASWAVALAFVIVLGVPHGALDGAVAAPMLRPRYGRIWFGVFALPYLGASALVLLAWQVAPLATSAGFLALSVLHFGEEDAGPGQPVEALVRGGLPIALPALLQPEETARIFAVVTHIPLGALPAWWVSAAWIWAAVVVIWLMTQRPQRALLIELTLLSAAFWLLPPLTAFALYFVGLHAPRHMLALVHDTTRAPKVDTLGKAVLTSLPVFALTLLLGALLWPLYAAGSRSTPSTLLTLTLQMLSALTVPHVILDRIAGAHSRT</sequence>
<comment type="function">
    <text evidence="1">Catalyzes the cleavage of beta-carotene at its central double bond (15,15') to yield two molecules of all-trans-retinal.</text>
</comment>
<feature type="binding site" evidence="1">
    <location>
        <position position="231"/>
    </location>
    <ligand>
        <name>Fe cation</name>
        <dbReference type="ChEBI" id="CHEBI:24875"/>
    </ligand>
</feature>
<comment type="subcellular location">
    <subcellularLocation>
        <location evidence="1">Cell membrane</location>
        <topology evidence="1">Multi-pass membrane protein</topology>
    </subcellularLocation>
</comment>
<feature type="transmembrane region" description="Helical" evidence="1">
    <location>
        <begin position="251"/>
        <end position="272"/>
    </location>
</feature>
<dbReference type="AlphaFoldDB" id="A0A833J3S8"/>
<feature type="binding site" evidence="1">
    <location>
        <position position="227"/>
    </location>
    <ligand>
        <name>Fe cation</name>
        <dbReference type="ChEBI" id="CHEBI:24875"/>
    </ligand>
</feature>
<feature type="transmembrane region" description="Helical" evidence="1">
    <location>
        <begin position="85"/>
        <end position="108"/>
    </location>
</feature>
<dbReference type="EC" id="1.13.11.63" evidence="1"/>
<feature type="binding site" evidence="1">
    <location>
        <position position="123"/>
    </location>
    <ligand>
        <name>Fe cation</name>
        <dbReference type="ChEBI" id="CHEBI:24875"/>
    </ligand>
</feature>
<dbReference type="HAMAP" id="MF_02093">
    <property type="entry name" value="Beta_carotene_diox"/>
    <property type="match status" value="1"/>
</dbReference>
<keyword evidence="1" id="KW-0408">Iron</keyword>
<keyword evidence="1" id="KW-0223">Dioxygenase</keyword>
<proteinExistence type="inferred from homology"/>
<organism evidence="2 3">
    <name type="scientific">Methylorubrum populi</name>
    <dbReference type="NCBI Taxonomy" id="223967"/>
    <lineage>
        <taxon>Bacteria</taxon>
        <taxon>Pseudomonadati</taxon>
        <taxon>Pseudomonadota</taxon>
        <taxon>Alphaproteobacteria</taxon>
        <taxon>Hyphomicrobiales</taxon>
        <taxon>Methylobacteriaceae</taxon>
        <taxon>Methylorubrum</taxon>
    </lineage>
</organism>
<dbReference type="GO" id="GO:0005886">
    <property type="term" value="C:plasma membrane"/>
    <property type="evidence" value="ECO:0007669"/>
    <property type="project" value="UniProtKB-SubCell"/>
</dbReference>
<dbReference type="GO" id="GO:0016121">
    <property type="term" value="P:carotene catabolic process"/>
    <property type="evidence" value="ECO:0007669"/>
    <property type="project" value="UniProtKB-UniRule"/>
</dbReference>
<feature type="transmembrane region" description="Helical" evidence="1">
    <location>
        <begin position="52"/>
        <end position="73"/>
    </location>
</feature>
<dbReference type="Proteomes" id="UP000469949">
    <property type="component" value="Unassembled WGS sequence"/>
</dbReference>
<evidence type="ECO:0000313" key="3">
    <source>
        <dbReference type="Proteomes" id="UP000469949"/>
    </source>
</evidence>
<dbReference type="GO" id="GO:0003834">
    <property type="term" value="F:beta-carotene 15,15'-dioxygenase activity"/>
    <property type="evidence" value="ECO:0007669"/>
    <property type="project" value="UniProtKB-EC"/>
</dbReference>
<comment type="cofactor">
    <cofactor evidence="1">
        <name>Fe(2+)</name>
        <dbReference type="ChEBI" id="CHEBI:29033"/>
    </cofactor>
</comment>
<dbReference type="EMBL" id="WEKV01000014">
    <property type="protein sequence ID" value="KAB7784045.1"/>
    <property type="molecule type" value="Genomic_DNA"/>
</dbReference>
<dbReference type="NCBIfam" id="TIGR03753">
    <property type="entry name" value="blh_monoox"/>
    <property type="match status" value="1"/>
</dbReference>
<dbReference type="Pfam" id="PF15461">
    <property type="entry name" value="BCD"/>
    <property type="match status" value="1"/>
</dbReference>
<comment type="similarity">
    <text evidence="1">Belongs to the Brp/Blh beta-carotene diooxygenase family.</text>
</comment>
<accession>A0A833J3S8</accession>
<keyword evidence="1" id="KW-0472">Membrane</keyword>
<dbReference type="GO" id="GO:0005506">
    <property type="term" value="F:iron ion binding"/>
    <property type="evidence" value="ECO:0007669"/>
    <property type="project" value="UniProtKB-UniRule"/>
</dbReference>
<keyword evidence="1" id="KW-0479">Metal-binding</keyword>
<feature type="transmembrane region" description="Helical" evidence="1">
    <location>
        <begin position="203"/>
        <end position="224"/>
    </location>
</feature>
<protein>
    <recommendedName>
        <fullName evidence="1">Probable beta-carotene 15,15'-dioxygenase</fullName>
        <ecNumber evidence="1">1.13.11.63</ecNumber>
    </recommendedName>
</protein>
<name>A0A833J3S8_9HYPH</name>
<evidence type="ECO:0000313" key="2">
    <source>
        <dbReference type="EMBL" id="KAB7784045.1"/>
    </source>
</evidence>
<keyword evidence="1" id="KW-1003">Cell membrane</keyword>
<evidence type="ECO:0000256" key="1">
    <source>
        <dbReference type="HAMAP-Rule" id="MF_02093"/>
    </source>
</evidence>
<keyword evidence="1" id="KW-0812">Transmembrane</keyword>
<dbReference type="GO" id="GO:0010436">
    <property type="term" value="F:carotenoid dioxygenase activity"/>
    <property type="evidence" value="ECO:0007669"/>
    <property type="project" value="UniProtKB-UniRule"/>
</dbReference>
<comment type="catalytic activity">
    <reaction evidence="1">
        <text>all-trans-beta-carotene + O2 = 2 all-trans-retinal</text>
        <dbReference type="Rhea" id="RHEA:32887"/>
        <dbReference type="ChEBI" id="CHEBI:15379"/>
        <dbReference type="ChEBI" id="CHEBI:17579"/>
        <dbReference type="ChEBI" id="CHEBI:17898"/>
        <dbReference type="EC" id="1.13.11.63"/>
    </reaction>
</comment>
<keyword evidence="1" id="KW-1133">Transmembrane helix</keyword>
<comment type="caution">
    <text evidence="1">Lacks conserved residue(s) required for the propagation of feature annotation.</text>
</comment>
<reference evidence="2 3" key="1">
    <citation type="submission" date="2019-10" db="EMBL/GenBank/DDBJ databases">
        <title>Draft Genome Sequence of the Caffeine Degrading Methylotroph Methylorubrum populi PINKEL.</title>
        <authorList>
            <person name="Dawson S.C."/>
            <person name="Zhang X."/>
            <person name="Wright M.E."/>
            <person name="Sharma G."/>
            <person name="Langner J.T."/>
            <person name="Ditty J.L."/>
            <person name="Subuyuj G.A."/>
        </authorList>
    </citation>
    <scope>NUCLEOTIDE SEQUENCE [LARGE SCALE GENOMIC DNA]</scope>
    <source>
        <strain evidence="2 3">Pinkel</strain>
    </source>
</reference>
<keyword evidence="1" id="KW-0560">Oxidoreductase</keyword>
<feature type="transmembrane region" description="Helical" evidence="1">
    <location>
        <begin position="173"/>
        <end position="191"/>
    </location>
</feature>
<dbReference type="InterPro" id="IPR022270">
    <property type="entry name" value="Blh_diox"/>
</dbReference>